<gene>
    <name evidence="1" type="ORF">E5352_12940</name>
</gene>
<reference evidence="1 2" key="1">
    <citation type="submission" date="2019-04" db="EMBL/GenBank/DDBJ databases">
        <title>Microbes associate with the intestines of laboratory mice.</title>
        <authorList>
            <person name="Navarre W."/>
            <person name="Wong E."/>
            <person name="Huang K."/>
            <person name="Tropini C."/>
            <person name="Ng K."/>
            <person name="Yu B."/>
        </authorList>
    </citation>
    <scope>NUCLEOTIDE SEQUENCE [LARGE SCALE GENOMIC DNA]</scope>
    <source>
        <strain evidence="1 2">NM62_B4-13</strain>
    </source>
</reference>
<name>A0A4S2CXX5_STEMA</name>
<organism evidence="1 2">
    <name type="scientific">Stenotrophomonas maltophilia</name>
    <name type="common">Pseudomonas maltophilia</name>
    <name type="synonym">Xanthomonas maltophilia</name>
    <dbReference type="NCBI Taxonomy" id="40324"/>
    <lineage>
        <taxon>Bacteria</taxon>
        <taxon>Pseudomonadati</taxon>
        <taxon>Pseudomonadota</taxon>
        <taxon>Gammaproteobacteria</taxon>
        <taxon>Lysobacterales</taxon>
        <taxon>Lysobacteraceae</taxon>
        <taxon>Stenotrophomonas</taxon>
        <taxon>Stenotrophomonas maltophilia group</taxon>
    </lineage>
</organism>
<comment type="caution">
    <text evidence="1">The sequence shown here is derived from an EMBL/GenBank/DDBJ whole genome shotgun (WGS) entry which is preliminary data.</text>
</comment>
<proteinExistence type="predicted"/>
<evidence type="ECO:0000313" key="2">
    <source>
        <dbReference type="Proteomes" id="UP000306631"/>
    </source>
</evidence>
<accession>A0A4S2CXX5</accession>
<sequence length="305" mass="33713">MSRGMKMRTAVGTHGTLHRVDDLQKRHDTKQTLPTLLCDSPGCGVPVTFVPGHSRRHAGHAEPVHMPAYIDLGKEAEHRPGCRYDAPAHLQALLAAGADADFLPPLGEGTHELRLLLLQQGLKRGGAEHHGADPVLAGYLRTLADLLILRAMCGSDTLLATHLTLRLGKKKVDWSSFFYTQDRYDEAWERLGATSTDLPLALVGTVRSHRATQPGSVYLNCAPKYQHTGVTDRRDFYEISVGHSDAAWLQSFPVGTEIVMFGLWRQGRTTTSSRPHPTDPRRTITNVTHKLALWPSVKHQLVRVA</sequence>
<evidence type="ECO:0000313" key="1">
    <source>
        <dbReference type="EMBL" id="TGY33441.1"/>
    </source>
</evidence>
<dbReference type="OrthoDB" id="9134116at2"/>
<dbReference type="EMBL" id="SRYW01000010">
    <property type="protein sequence ID" value="TGY33441.1"/>
    <property type="molecule type" value="Genomic_DNA"/>
</dbReference>
<dbReference type="AlphaFoldDB" id="A0A4S2CXX5"/>
<dbReference type="Proteomes" id="UP000306631">
    <property type="component" value="Unassembled WGS sequence"/>
</dbReference>
<protein>
    <submittedName>
        <fullName evidence="1">Uncharacterized protein</fullName>
    </submittedName>
</protein>